<evidence type="ECO:0000313" key="2">
    <source>
        <dbReference type="Proteomes" id="UP000694018"/>
    </source>
</evidence>
<accession>A0A8F5BQ76</accession>
<proteinExistence type="predicted"/>
<sequence>MPLKDYVAQNPFSMRLDRNLKAECKYQNTSLLVKIKGFINTIDTKYIRGDKEELD</sequence>
<dbReference type="KEGG" id="sshi:J5U23_02160"/>
<gene>
    <name evidence="1" type="ORF">J5U23_02160</name>
</gene>
<dbReference type="Proteomes" id="UP000694018">
    <property type="component" value="Chromosome"/>
</dbReference>
<organism evidence="1 2">
    <name type="scientific">Saccharolobus shibatae (strain ATCC 51178 / DSM 5389 / JCM 8931 / NBRC 15437 / B12)</name>
    <name type="common">Sulfolobus shibatae</name>
    <dbReference type="NCBI Taxonomy" id="523848"/>
    <lineage>
        <taxon>Archaea</taxon>
        <taxon>Thermoproteota</taxon>
        <taxon>Thermoprotei</taxon>
        <taxon>Sulfolobales</taxon>
        <taxon>Sulfolobaceae</taxon>
        <taxon>Saccharolobus</taxon>
    </lineage>
</organism>
<dbReference type="GeneID" id="65563646"/>
<name>A0A8F5BQ76_SACSH</name>
<evidence type="ECO:0000313" key="1">
    <source>
        <dbReference type="EMBL" id="QXJ29291.1"/>
    </source>
</evidence>
<dbReference type="RefSeq" id="WP_218266106.1">
    <property type="nucleotide sequence ID" value="NZ_CP077717.1"/>
</dbReference>
<dbReference type="EMBL" id="CP077717">
    <property type="protein sequence ID" value="QXJ29291.1"/>
    <property type="molecule type" value="Genomic_DNA"/>
</dbReference>
<dbReference type="AlphaFoldDB" id="A0A8F5BQ76"/>
<reference evidence="1" key="1">
    <citation type="journal article" date="2021" name="Environ. Microbiol.">
        <title>New insights into the diversity and evolution of the archaeal mobilome from three complete genomes of Saccharolobus shibatae.</title>
        <authorList>
            <person name="Medvedeva S."/>
            <person name="Brandt D."/>
            <person name="Cvirkaite-Krupovic V."/>
            <person name="Liu Y."/>
            <person name="Severinov K."/>
            <person name="Ishino S."/>
            <person name="Ishino Y."/>
            <person name="Prangishvili D."/>
            <person name="Kalinowski J."/>
            <person name="Krupovic M."/>
        </authorList>
    </citation>
    <scope>NUCLEOTIDE SEQUENCE</scope>
    <source>
        <strain evidence="1">B12</strain>
    </source>
</reference>
<protein>
    <submittedName>
        <fullName evidence="1">Uncharacterized protein</fullName>
    </submittedName>
</protein>